<dbReference type="Pfam" id="PF13499">
    <property type="entry name" value="EF-hand_7"/>
    <property type="match status" value="2"/>
</dbReference>
<keyword evidence="5" id="KW-0479">Metal-binding</keyword>
<evidence type="ECO:0000256" key="9">
    <source>
        <dbReference type="ARBA" id="ARBA00023212"/>
    </source>
</evidence>
<evidence type="ECO:0000256" key="1">
    <source>
        <dbReference type="ARBA" id="ARBA00004245"/>
    </source>
</evidence>
<feature type="domain" description="EF-hand" evidence="12">
    <location>
        <begin position="24"/>
        <end position="59"/>
    </location>
</feature>
<accession>A0A8J8NL98</accession>
<sequence length="168" mass="18826">MSDDGSKKDDGSDHEEEEMGLTKEEQDKCWEAFSAFDKDGSGFIDANELKIVLEMMGQKTTEEEIYRMIAEADAENTGRITYAQFVAVIAEQKKNQSSSNEEDTLDAFVALGGEPNGDGSIDAERLIRIIKEEFEMTIDIEKLINDIDEDGSGKIEYDEFRQLLSSSD</sequence>
<comment type="caution">
    <text evidence="13">The sequence shown here is derived from an EMBL/GenBank/DDBJ whole genome shotgun (WGS) entry which is preliminary data.</text>
</comment>
<dbReference type="GO" id="GO:0005509">
    <property type="term" value="F:calcium ion binding"/>
    <property type="evidence" value="ECO:0007669"/>
    <property type="project" value="InterPro"/>
</dbReference>
<dbReference type="EMBL" id="RRYP01013969">
    <property type="protein sequence ID" value="TNV76226.1"/>
    <property type="molecule type" value="Genomic_DNA"/>
</dbReference>
<feature type="region of interest" description="Disordered" evidence="11">
    <location>
        <begin position="1"/>
        <end position="26"/>
    </location>
</feature>
<dbReference type="PANTHER" id="PTHR23048">
    <property type="entry name" value="MYOSIN LIGHT CHAIN 1, 3"/>
    <property type="match status" value="1"/>
</dbReference>
<evidence type="ECO:0000256" key="4">
    <source>
        <dbReference type="ARBA" id="ARBA00022490"/>
    </source>
</evidence>
<organism evidence="13 14">
    <name type="scientific">Halteria grandinella</name>
    <dbReference type="NCBI Taxonomy" id="5974"/>
    <lineage>
        <taxon>Eukaryota</taxon>
        <taxon>Sar</taxon>
        <taxon>Alveolata</taxon>
        <taxon>Ciliophora</taxon>
        <taxon>Intramacronucleata</taxon>
        <taxon>Spirotrichea</taxon>
        <taxon>Stichotrichia</taxon>
        <taxon>Sporadotrichida</taxon>
        <taxon>Halteriidae</taxon>
        <taxon>Halteria</taxon>
    </lineage>
</organism>
<comment type="function">
    <text evidence="10">Plays a fundamental role in microtubule organizing center structure and function. Component of the infraciliary lattice (ICL) and the ciliary basal bodies.</text>
</comment>
<dbReference type="OrthoDB" id="26525at2759"/>
<feature type="domain" description="EF-hand" evidence="12">
    <location>
        <begin position="135"/>
        <end position="168"/>
    </location>
</feature>
<dbReference type="GO" id="GO:0016460">
    <property type="term" value="C:myosin II complex"/>
    <property type="evidence" value="ECO:0007669"/>
    <property type="project" value="TreeGrafter"/>
</dbReference>
<proteinExistence type="inferred from homology"/>
<keyword evidence="7" id="KW-0106">Calcium</keyword>
<comment type="similarity">
    <text evidence="2">Belongs to the centrin family.</text>
</comment>
<evidence type="ECO:0000256" key="10">
    <source>
        <dbReference type="ARBA" id="ARBA00025692"/>
    </source>
</evidence>
<evidence type="ECO:0000313" key="14">
    <source>
        <dbReference type="Proteomes" id="UP000785679"/>
    </source>
</evidence>
<keyword evidence="4" id="KW-0963">Cytoplasm</keyword>
<dbReference type="Proteomes" id="UP000785679">
    <property type="component" value="Unassembled WGS sequence"/>
</dbReference>
<dbReference type="CDD" id="cd00051">
    <property type="entry name" value="EFh"/>
    <property type="match status" value="1"/>
</dbReference>
<feature type="domain" description="EF-hand" evidence="12">
    <location>
        <begin position="60"/>
        <end position="95"/>
    </location>
</feature>
<evidence type="ECO:0000256" key="7">
    <source>
        <dbReference type="ARBA" id="ARBA00022837"/>
    </source>
</evidence>
<evidence type="ECO:0000259" key="12">
    <source>
        <dbReference type="PROSITE" id="PS50222"/>
    </source>
</evidence>
<evidence type="ECO:0000256" key="5">
    <source>
        <dbReference type="ARBA" id="ARBA00022723"/>
    </source>
</evidence>
<evidence type="ECO:0000256" key="8">
    <source>
        <dbReference type="ARBA" id="ARBA00022990"/>
    </source>
</evidence>
<evidence type="ECO:0000256" key="6">
    <source>
        <dbReference type="ARBA" id="ARBA00022737"/>
    </source>
</evidence>
<evidence type="ECO:0000256" key="11">
    <source>
        <dbReference type="SAM" id="MobiDB-lite"/>
    </source>
</evidence>
<dbReference type="InterPro" id="IPR011992">
    <property type="entry name" value="EF-hand-dom_pair"/>
</dbReference>
<name>A0A8J8NL98_HALGN</name>
<evidence type="ECO:0000256" key="3">
    <source>
        <dbReference type="ARBA" id="ARBA00020786"/>
    </source>
</evidence>
<dbReference type="PANTHER" id="PTHR23048:SF0">
    <property type="entry name" value="CALMODULIN LIKE 3"/>
    <property type="match status" value="1"/>
</dbReference>
<dbReference type="FunFam" id="1.10.238.10:FF:000178">
    <property type="entry name" value="Calmodulin-2 A"/>
    <property type="match status" value="1"/>
</dbReference>
<keyword evidence="6" id="KW-0677">Repeat</keyword>
<evidence type="ECO:0000313" key="13">
    <source>
        <dbReference type="EMBL" id="TNV76226.1"/>
    </source>
</evidence>
<dbReference type="PROSITE" id="PS00018">
    <property type="entry name" value="EF_HAND_1"/>
    <property type="match status" value="2"/>
</dbReference>
<reference evidence="13" key="1">
    <citation type="submission" date="2019-06" db="EMBL/GenBank/DDBJ databases">
        <authorList>
            <person name="Zheng W."/>
        </authorList>
    </citation>
    <scope>NUCLEOTIDE SEQUENCE</scope>
    <source>
        <strain evidence="13">QDHG01</strain>
    </source>
</reference>
<dbReference type="PROSITE" id="PS50222">
    <property type="entry name" value="EF_HAND_2"/>
    <property type="match status" value="3"/>
</dbReference>
<keyword evidence="14" id="KW-1185">Reference proteome</keyword>
<dbReference type="InterPro" id="IPR050230">
    <property type="entry name" value="CALM/Myosin/TropC-like"/>
</dbReference>
<dbReference type="SUPFAM" id="SSF47473">
    <property type="entry name" value="EF-hand"/>
    <property type="match status" value="1"/>
</dbReference>
<dbReference type="AlphaFoldDB" id="A0A8J8NL98"/>
<dbReference type="Gene3D" id="1.10.238.10">
    <property type="entry name" value="EF-hand"/>
    <property type="match status" value="2"/>
</dbReference>
<keyword evidence="8" id="KW-0007">Acetylation</keyword>
<dbReference type="InterPro" id="IPR002048">
    <property type="entry name" value="EF_hand_dom"/>
</dbReference>
<comment type="subcellular location">
    <subcellularLocation>
        <location evidence="1">Cytoplasm</location>
        <location evidence="1">Cytoskeleton</location>
    </subcellularLocation>
</comment>
<gene>
    <name evidence="13" type="ORF">FGO68_gene4180</name>
</gene>
<dbReference type="InterPro" id="IPR018247">
    <property type="entry name" value="EF_Hand_1_Ca_BS"/>
</dbReference>
<keyword evidence="9" id="KW-0206">Cytoskeleton</keyword>
<dbReference type="SMART" id="SM00054">
    <property type="entry name" value="EFh"/>
    <property type="match status" value="3"/>
</dbReference>
<feature type="compositionally biased region" description="Basic and acidic residues" evidence="11">
    <location>
        <begin position="1"/>
        <end position="11"/>
    </location>
</feature>
<evidence type="ECO:0000256" key="2">
    <source>
        <dbReference type="ARBA" id="ARBA00005253"/>
    </source>
</evidence>
<protein>
    <recommendedName>
        <fullName evidence="3">Calmodulin</fullName>
    </recommendedName>
</protein>